<dbReference type="EMBL" id="JADBJN010000003">
    <property type="protein sequence ID" value="KAG5672701.1"/>
    <property type="molecule type" value="Genomic_DNA"/>
</dbReference>
<keyword evidence="2" id="KW-1185">Reference proteome</keyword>
<reference evidence="1" key="1">
    <citation type="submission" date="2021-03" db="EMBL/GenBank/DDBJ databases">
        <title>Chromosome level genome of the anhydrobiotic midge Polypedilum vanderplanki.</title>
        <authorList>
            <person name="Yoshida Y."/>
            <person name="Kikawada T."/>
            <person name="Gusev O."/>
        </authorList>
    </citation>
    <scope>NUCLEOTIDE SEQUENCE</scope>
    <source>
        <strain evidence="1">NIAS01</strain>
        <tissue evidence="1">Whole body or cell culture</tissue>
    </source>
</reference>
<proteinExistence type="predicted"/>
<protein>
    <submittedName>
        <fullName evidence="1">Uncharacterized protein</fullName>
    </submittedName>
</protein>
<evidence type="ECO:0000313" key="1">
    <source>
        <dbReference type="EMBL" id="KAG5672701.1"/>
    </source>
</evidence>
<name>A0A9J6BSX3_POLVA</name>
<comment type="caution">
    <text evidence="1">The sequence shown here is derived from an EMBL/GenBank/DDBJ whole genome shotgun (WGS) entry which is preliminary data.</text>
</comment>
<dbReference type="OrthoDB" id="7791357at2759"/>
<dbReference type="Proteomes" id="UP001107558">
    <property type="component" value="Chromosome 3"/>
</dbReference>
<evidence type="ECO:0000313" key="2">
    <source>
        <dbReference type="Proteomes" id="UP001107558"/>
    </source>
</evidence>
<sequence>MSEFWKFIKFHVPDISENLIVLLVEIGVDSWMSIEGIEDLNELVNELQNHISTIGQEKAAQLEINTHGKPLKDFKFLFGEKCEIFAIIKKIKSLQIKKLDADVDSFLINIKNIIQNDSSKKDFILWAATWDEDENKFIGELIRSSIRNYRSHKGNRFSKELMLIASYLYLKVGKSAYLFLSNNLVMPSISLVKSQLHEIHPKIRIGKINAIGLKKFLEERNFPLRVGFAEDATRIKATLKYDKKLKQLIGVLIPCEKATGLPNDEHLVAVTPEDILRHAKGRPKALFVQIIMAQPMVKGAPSYVLGVFPTNNEYTIKDVMNRWKFIIDELSTQNIVVDFISTDGAPTLLGAMKALTSFGTAKFNFHFKSPLNMMSTLFPCVQDGIHIANKLKTRIINDNHQLFIGNYLASVQHLQKLVIDPDLSKLNHGLTYSDVNAFDQSKDKMNFQSTMRICDDKVLDLLKGHNSYLGTYLYLKLLNSFLRAYILENEKTTDRIINSTYVVTFLRLWRRNLEIKGLTADNFISKNAWESIELNHSFLLRIVKIGKGHLLTLCSSQSCENFFRTLRSLTSSGLTEINFDFYECMMKINKVQALELLHNELRKTDYVMNQKYNLEQEIDNQPEVENEISHQGEENLSEEEIVNMMEAATNLAKYDATLCGMQSNEMLILSNHFTFPNLEQSLRNETANFMKKYHRTYEIEFEEIPLEDGPIEGALVVYKNVKLLNIPIENGCFKRLVNEDTEELENFKVSKFLYIIQEDIQKISADRLARFLTTEKNEILPEPMPDVPLRKRQSISLGNFILVSRKNDQTAFCGRIIKFINSKGISKATKKYKFSSVFFAMNPGIDFFLFPCFSILTGGKLKEEICCDKWFTESEYVCTINDKYVDEVQKELSREVCKLLHFSN</sequence>
<dbReference type="AlphaFoldDB" id="A0A9J6BSX3"/>
<gene>
    <name evidence="1" type="ORF">PVAND_002810</name>
</gene>
<organism evidence="1 2">
    <name type="scientific">Polypedilum vanderplanki</name>
    <name type="common">Sleeping chironomid midge</name>
    <dbReference type="NCBI Taxonomy" id="319348"/>
    <lineage>
        <taxon>Eukaryota</taxon>
        <taxon>Metazoa</taxon>
        <taxon>Ecdysozoa</taxon>
        <taxon>Arthropoda</taxon>
        <taxon>Hexapoda</taxon>
        <taxon>Insecta</taxon>
        <taxon>Pterygota</taxon>
        <taxon>Neoptera</taxon>
        <taxon>Endopterygota</taxon>
        <taxon>Diptera</taxon>
        <taxon>Nematocera</taxon>
        <taxon>Chironomoidea</taxon>
        <taxon>Chironomidae</taxon>
        <taxon>Chironominae</taxon>
        <taxon>Polypedilum</taxon>
        <taxon>Polypedilum</taxon>
    </lineage>
</organism>
<accession>A0A9J6BSX3</accession>